<sequence>MRSVIMEPPYTAVLLGLLLAFSVFNFSMGFGESCKGGPYSIIPVGQEMTDPTTCTSYKCINYNRKYVLQTSTCATVKPPCKGMGSFQGNRFPNCCPIVTCTGG</sequence>
<evidence type="ECO:0000259" key="4">
    <source>
        <dbReference type="Pfam" id="PF15430"/>
    </source>
</evidence>
<dbReference type="EMBL" id="GFCD01000100">
    <property type="protein sequence ID" value="JAV45685.1"/>
    <property type="molecule type" value="Transcribed_RNA"/>
</dbReference>
<dbReference type="GO" id="GO:0005576">
    <property type="term" value="C:extracellular region"/>
    <property type="evidence" value="ECO:0007669"/>
    <property type="project" value="UniProtKB-SubCell"/>
</dbReference>
<protein>
    <submittedName>
        <fullName evidence="5">Putative La1-like peptide</fullName>
    </submittedName>
</protein>
<evidence type="ECO:0000256" key="3">
    <source>
        <dbReference type="SAM" id="SignalP"/>
    </source>
</evidence>
<dbReference type="Pfam" id="PF15430">
    <property type="entry name" value="SVWC"/>
    <property type="match status" value="1"/>
</dbReference>
<dbReference type="AlphaFoldDB" id="A0A1V1WBG4"/>
<feature type="signal peptide" evidence="3">
    <location>
        <begin position="1"/>
        <end position="29"/>
    </location>
</feature>
<name>A0A1V1WBG4_9SCOR</name>
<feature type="chain" id="PRO_5013047334" evidence="3">
    <location>
        <begin position="30"/>
        <end position="103"/>
    </location>
</feature>
<comment type="subcellular location">
    <subcellularLocation>
        <location evidence="1">Secreted</location>
    </subcellularLocation>
</comment>
<organism evidence="5">
    <name type="scientific">Superstitionia donensis</name>
    <dbReference type="NCBI Taxonomy" id="311983"/>
    <lineage>
        <taxon>Eukaryota</taxon>
        <taxon>Metazoa</taxon>
        <taxon>Ecdysozoa</taxon>
        <taxon>Arthropoda</taxon>
        <taxon>Chelicerata</taxon>
        <taxon>Arachnida</taxon>
        <taxon>Scorpiones</taxon>
        <taxon>Iurida</taxon>
        <taxon>Chactoidea</taxon>
        <taxon>Superstitionidae</taxon>
        <taxon>Superstitionia</taxon>
    </lineage>
</organism>
<evidence type="ECO:0000313" key="5">
    <source>
        <dbReference type="EMBL" id="JAV45685.1"/>
    </source>
</evidence>
<reference evidence="5" key="1">
    <citation type="journal article" date="2016" name="Toxins">
        <title>Venom Gland Transcriptomic and Proteomic Analyses of the Enigmatic Scorpion Superstitionia donensis (Scorpiones: Superstitioniidae), with Insights on the Evolution of Its Venom Components.</title>
        <authorList>
            <person name="Santibanez-Lopez C.E."/>
            <person name="Cid-Uribe J.I."/>
            <person name="Batista C.V."/>
            <person name="Ortiz E."/>
            <person name="Possani L.D."/>
        </authorList>
    </citation>
    <scope>NUCLEOTIDE SEQUENCE</scope>
    <source>
        <strain evidence="5">Pooled</strain>
        <tissue evidence="5">Venom gland</tissue>
    </source>
</reference>
<feature type="domain" description="Single" evidence="4">
    <location>
        <begin position="40"/>
        <end position="100"/>
    </location>
</feature>
<keyword evidence="2" id="KW-0964">Secreted</keyword>
<evidence type="ECO:0000256" key="1">
    <source>
        <dbReference type="ARBA" id="ARBA00004613"/>
    </source>
</evidence>
<accession>A0A1V1WBG4</accession>
<evidence type="ECO:0000256" key="2">
    <source>
        <dbReference type="ARBA" id="ARBA00022525"/>
    </source>
</evidence>
<keyword evidence="3" id="KW-0732">Signal</keyword>
<dbReference type="InterPro" id="IPR029277">
    <property type="entry name" value="SVWC_dom"/>
</dbReference>
<proteinExistence type="predicted"/>